<name>A0A941I3W3_9BURK</name>
<evidence type="ECO:0000313" key="3">
    <source>
        <dbReference type="Proteomes" id="UP000680158"/>
    </source>
</evidence>
<dbReference type="InterPro" id="IPR051043">
    <property type="entry name" value="Sulfatase_Mod_Factor_Kinase"/>
</dbReference>
<comment type="caution">
    <text evidence="2">The sequence shown here is derived from an EMBL/GenBank/DDBJ whole genome shotgun (WGS) entry which is preliminary data.</text>
</comment>
<dbReference type="InterPro" id="IPR005532">
    <property type="entry name" value="SUMF_dom"/>
</dbReference>
<organism evidence="2 3">
    <name type="scientific">Undibacterium baiyunense</name>
    <dbReference type="NCBI Taxonomy" id="2828731"/>
    <lineage>
        <taxon>Bacteria</taxon>
        <taxon>Pseudomonadati</taxon>
        <taxon>Pseudomonadota</taxon>
        <taxon>Betaproteobacteria</taxon>
        <taxon>Burkholderiales</taxon>
        <taxon>Oxalobacteraceae</taxon>
        <taxon>Undibacterium</taxon>
    </lineage>
</organism>
<dbReference type="PANTHER" id="PTHR23150">
    <property type="entry name" value="SULFATASE MODIFYING FACTOR 1, 2"/>
    <property type="match status" value="1"/>
</dbReference>
<reference evidence="2 3" key="1">
    <citation type="submission" date="2021-04" db="EMBL/GenBank/DDBJ databases">
        <title>novel species isolated from subtropical streams in China.</title>
        <authorList>
            <person name="Lu H."/>
        </authorList>
    </citation>
    <scope>NUCLEOTIDE SEQUENCE [LARGE SCALE GENOMIC DNA]</scope>
    <source>
        <strain evidence="2 3">BYS107W</strain>
    </source>
</reference>
<dbReference type="SUPFAM" id="SSF56436">
    <property type="entry name" value="C-type lectin-like"/>
    <property type="match status" value="1"/>
</dbReference>
<sequence>MNQNKLQGAATEHIAAEMVRVDAGTITLKDEGTDRFWTVHLLPYLISKFVVTQEQYFHFIARDQVVNINDRNKPIVDISWIDAIHFCNQLSQQAGLPKCYSFDTAGEVSCDWKLDGYRLPSEAEWEYACRAGSTEVRYGELSEIAWYRDNSGQYLHEVGTKKSNNWGLYDMIGNVWEWCWDIYDAKVYGSYRVFRGGGWFDSPRGCRASCRRKSHPTFHVDDLGFRLARTAK</sequence>
<dbReference type="GO" id="GO:0120147">
    <property type="term" value="F:formylglycine-generating oxidase activity"/>
    <property type="evidence" value="ECO:0007669"/>
    <property type="project" value="TreeGrafter"/>
</dbReference>
<dbReference type="Proteomes" id="UP000680158">
    <property type="component" value="Unassembled WGS sequence"/>
</dbReference>
<dbReference type="PANTHER" id="PTHR23150:SF19">
    <property type="entry name" value="FORMYLGLYCINE-GENERATING ENZYME"/>
    <property type="match status" value="1"/>
</dbReference>
<protein>
    <submittedName>
        <fullName evidence="2">Formylglycine-generating enzyme family protein</fullName>
    </submittedName>
</protein>
<dbReference type="InterPro" id="IPR016187">
    <property type="entry name" value="CTDL_fold"/>
</dbReference>
<evidence type="ECO:0000313" key="2">
    <source>
        <dbReference type="EMBL" id="MBR7746856.1"/>
    </source>
</evidence>
<feature type="domain" description="Sulfatase-modifying factor enzyme-like" evidence="1">
    <location>
        <begin position="16"/>
        <end position="229"/>
    </location>
</feature>
<dbReference type="AlphaFoldDB" id="A0A941I3W3"/>
<keyword evidence="3" id="KW-1185">Reference proteome</keyword>
<gene>
    <name evidence="2" type="ORF">KDM92_09710</name>
</gene>
<dbReference type="EMBL" id="JAGSPM010000005">
    <property type="protein sequence ID" value="MBR7746856.1"/>
    <property type="molecule type" value="Genomic_DNA"/>
</dbReference>
<accession>A0A941I3W3</accession>
<dbReference type="Pfam" id="PF03781">
    <property type="entry name" value="FGE-sulfatase"/>
    <property type="match status" value="1"/>
</dbReference>
<dbReference type="Gene3D" id="3.90.1580.10">
    <property type="entry name" value="paralog of FGE (formylglycine-generating enzyme)"/>
    <property type="match status" value="1"/>
</dbReference>
<dbReference type="InterPro" id="IPR042095">
    <property type="entry name" value="SUMF_sf"/>
</dbReference>
<proteinExistence type="predicted"/>
<evidence type="ECO:0000259" key="1">
    <source>
        <dbReference type="Pfam" id="PF03781"/>
    </source>
</evidence>